<dbReference type="SUPFAM" id="SSF56281">
    <property type="entry name" value="Metallo-hydrolase/oxidoreductase"/>
    <property type="match status" value="1"/>
</dbReference>
<dbReference type="AlphaFoldDB" id="A0A4Q9PZS6"/>
<protein>
    <recommendedName>
        <fullName evidence="3">Beta-lactamase-like protein</fullName>
    </recommendedName>
</protein>
<accession>A0A4Q9PZS6</accession>
<sequence>MSASHCVIREVTKDVWTFSCPFSVMNIFPVGGRSTAIKLRDGDVWILASTPLNGPTKAKIKELGPVRWIIGADMYHHLFLPEYKKEFPEARVIAVEAAKARKEVVASGLKFDGAWGEDPAHTTYGFEDDIEHCYFSGFHNKDVAFLHKPSRTLIQADLLFNFPAREQYSLAGGTPFFSWSSWNPFSWANRKTVWWLGQDKEAMRRDAKTVTQWDFDRIIPCHGDVIETGGKKTWTEAYKDFLG</sequence>
<evidence type="ECO:0000313" key="2">
    <source>
        <dbReference type="Proteomes" id="UP000292082"/>
    </source>
</evidence>
<dbReference type="PANTHER" id="PTHR33835">
    <property type="entry name" value="YALI0C07656P"/>
    <property type="match status" value="1"/>
</dbReference>
<evidence type="ECO:0008006" key="3">
    <source>
        <dbReference type="Google" id="ProtNLM"/>
    </source>
</evidence>
<dbReference type="InterPro" id="IPR036866">
    <property type="entry name" value="RibonucZ/Hydroxyglut_hydro"/>
</dbReference>
<name>A0A4Q9PZS6_9APHY</name>
<proteinExistence type="predicted"/>
<dbReference type="PANTHER" id="PTHR33835:SF1">
    <property type="entry name" value="METALLO-BETA-LACTAMASE DOMAIN-CONTAINING PROTEIN"/>
    <property type="match status" value="1"/>
</dbReference>
<dbReference type="InterPro" id="IPR025638">
    <property type="entry name" value="DUF4336"/>
</dbReference>
<evidence type="ECO:0000313" key="1">
    <source>
        <dbReference type="EMBL" id="TBU59844.1"/>
    </source>
</evidence>
<keyword evidence="2" id="KW-1185">Reference proteome</keyword>
<gene>
    <name evidence="1" type="ORF">BD310DRAFT_924346</name>
</gene>
<reference evidence="1 2" key="1">
    <citation type="submission" date="2019-01" db="EMBL/GenBank/DDBJ databases">
        <title>Draft genome sequences of three monokaryotic isolates of the white-rot basidiomycete fungus Dichomitus squalens.</title>
        <authorList>
            <consortium name="DOE Joint Genome Institute"/>
            <person name="Lopez S.C."/>
            <person name="Andreopoulos B."/>
            <person name="Pangilinan J."/>
            <person name="Lipzen A."/>
            <person name="Riley R."/>
            <person name="Ahrendt S."/>
            <person name="Ng V."/>
            <person name="Barry K."/>
            <person name="Daum C."/>
            <person name="Grigoriev I.V."/>
            <person name="Hilden K.S."/>
            <person name="Makela M.R."/>
            <person name="de Vries R.P."/>
        </authorList>
    </citation>
    <scope>NUCLEOTIDE SEQUENCE [LARGE SCALE GENOMIC DNA]</scope>
    <source>
        <strain evidence="1 2">CBS 464.89</strain>
    </source>
</reference>
<dbReference type="Proteomes" id="UP000292082">
    <property type="component" value="Unassembled WGS sequence"/>
</dbReference>
<dbReference type="EMBL" id="ML145110">
    <property type="protein sequence ID" value="TBU59844.1"/>
    <property type="molecule type" value="Genomic_DNA"/>
</dbReference>
<organism evidence="1 2">
    <name type="scientific">Dichomitus squalens</name>
    <dbReference type="NCBI Taxonomy" id="114155"/>
    <lineage>
        <taxon>Eukaryota</taxon>
        <taxon>Fungi</taxon>
        <taxon>Dikarya</taxon>
        <taxon>Basidiomycota</taxon>
        <taxon>Agaricomycotina</taxon>
        <taxon>Agaricomycetes</taxon>
        <taxon>Polyporales</taxon>
        <taxon>Polyporaceae</taxon>
        <taxon>Dichomitus</taxon>
    </lineage>
</organism>